<reference evidence="12 13" key="1">
    <citation type="submission" date="2018-01" db="EMBL/GenBank/DDBJ databases">
        <authorList>
            <person name="Fu G.-Y."/>
        </authorList>
    </citation>
    <scope>NUCLEOTIDE SEQUENCE [LARGE SCALE GENOMIC DNA]</scope>
    <source>
        <strain evidence="12 13">SY39</strain>
    </source>
</reference>
<evidence type="ECO:0000256" key="1">
    <source>
        <dbReference type="ARBA" id="ARBA00004429"/>
    </source>
</evidence>
<dbReference type="Proteomes" id="UP000242205">
    <property type="component" value="Chromosome"/>
</dbReference>
<dbReference type="OrthoDB" id="26202at2"/>
<feature type="transmembrane region" description="Helical" evidence="9">
    <location>
        <begin position="124"/>
        <end position="145"/>
    </location>
</feature>
<evidence type="ECO:0000256" key="9">
    <source>
        <dbReference type="RuleBase" id="RU369079"/>
    </source>
</evidence>
<organism evidence="12 13">
    <name type="scientific">Pseudazoarcus pumilus</name>
    <dbReference type="NCBI Taxonomy" id="2067960"/>
    <lineage>
        <taxon>Bacteria</taxon>
        <taxon>Pseudomonadati</taxon>
        <taxon>Pseudomonadota</taxon>
        <taxon>Betaproteobacteria</taxon>
        <taxon>Rhodocyclales</taxon>
        <taxon>Zoogloeaceae</taxon>
        <taxon>Pseudazoarcus</taxon>
    </lineage>
</organism>
<comment type="subcellular location">
    <subcellularLocation>
        <location evidence="1 9">Cell inner membrane</location>
        <topology evidence="1 9">Multi-pass membrane protein</topology>
    </subcellularLocation>
</comment>
<name>A0A2I6S3B3_9RHOO</name>
<evidence type="ECO:0000256" key="3">
    <source>
        <dbReference type="ARBA" id="ARBA00022475"/>
    </source>
</evidence>
<dbReference type="GO" id="GO:0022857">
    <property type="term" value="F:transmembrane transporter activity"/>
    <property type="evidence" value="ECO:0007669"/>
    <property type="project" value="UniProtKB-UniRule"/>
</dbReference>
<keyword evidence="6 9" id="KW-1133">Transmembrane helix</keyword>
<evidence type="ECO:0000256" key="8">
    <source>
        <dbReference type="ARBA" id="ARBA00038436"/>
    </source>
</evidence>
<evidence type="ECO:0000256" key="6">
    <source>
        <dbReference type="ARBA" id="ARBA00022989"/>
    </source>
</evidence>
<dbReference type="RefSeq" id="WP_102245828.1">
    <property type="nucleotide sequence ID" value="NZ_CP025682.1"/>
</dbReference>
<keyword evidence="2 9" id="KW-0813">Transport</keyword>
<dbReference type="KEGG" id="atw:C0099_01660"/>
<gene>
    <name evidence="12" type="ORF">C0099_01660</name>
</gene>
<feature type="transmembrane region" description="Helical" evidence="9">
    <location>
        <begin position="45"/>
        <end position="63"/>
    </location>
</feature>
<sequence length="197" mass="21574">MRRFLDTLYLLSGYLAAFFLMMIAVLVVAQVAARFFGVIFESTETGGFCLAASTFLGLAHTLKRGCHIRVSLFIHKARGATRKAIELWSTGVATVVMGYVTWAATHMVYESWFYEELSPGMMAVPIWIPQLGMLLGCAIVTIAFADEFCRIACGAEAAYQEQSETALSDDDSTSARVAPQRADGIASHNRLERGRAS</sequence>
<keyword evidence="4 9" id="KW-0997">Cell inner membrane</keyword>
<dbReference type="InterPro" id="IPR007387">
    <property type="entry name" value="TRAP_DctQ"/>
</dbReference>
<dbReference type="PANTHER" id="PTHR35011:SF10">
    <property type="entry name" value="TRAP TRANSPORTER SMALL PERMEASE PROTEIN"/>
    <property type="match status" value="1"/>
</dbReference>
<dbReference type="GO" id="GO:0005886">
    <property type="term" value="C:plasma membrane"/>
    <property type="evidence" value="ECO:0007669"/>
    <property type="project" value="UniProtKB-SubCell"/>
</dbReference>
<evidence type="ECO:0000313" key="12">
    <source>
        <dbReference type="EMBL" id="AUN93754.1"/>
    </source>
</evidence>
<proteinExistence type="inferred from homology"/>
<evidence type="ECO:0000256" key="7">
    <source>
        <dbReference type="ARBA" id="ARBA00023136"/>
    </source>
</evidence>
<dbReference type="PANTHER" id="PTHR35011">
    <property type="entry name" value="2,3-DIKETO-L-GULONATE TRAP TRANSPORTER SMALL PERMEASE PROTEIN YIAM"/>
    <property type="match status" value="1"/>
</dbReference>
<evidence type="ECO:0000256" key="4">
    <source>
        <dbReference type="ARBA" id="ARBA00022519"/>
    </source>
</evidence>
<evidence type="ECO:0000259" key="11">
    <source>
        <dbReference type="Pfam" id="PF04290"/>
    </source>
</evidence>
<dbReference type="Pfam" id="PF04290">
    <property type="entry name" value="DctQ"/>
    <property type="match status" value="1"/>
</dbReference>
<comment type="similarity">
    <text evidence="8 9">Belongs to the TRAP transporter small permease family.</text>
</comment>
<evidence type="ECO:0000256" key="10">
    <source>
        <dbReference type="SAM" id="MobiDB-lite"/>
    </source>
</evidence>
<feature type="region of interest" description="Disordered" evidence="10">
    <location>
        <begin position="164"/>
        <end position="197"/>
    </location>
</feature>
<protein>
    <recommendedName>
        <fullName evidence="9">TRAP transporter small permease protein</fullName>
    </recommendedName>
</protein>
<comment type="function">
    <text evidence="9">Part of the tripartite ATP-independent periplasmic (TRAP) transport system.</text>
</comment>
<feature type="transmembrane region" description="Helical" evidence="9">
    <location>
        <begin position="84"/>
        <end position="104"/>
    </location>
</feature>
<dbReference type="AlphaFoldDB" id="A0A2I6S3B3"/>
<keyword evidence="5 9" id="KW-0812">Transmembrane</keyword>
<evidence type="ECO:0000313" key="13">
    <source>
        <dbReference type="Proteomes" id="UP000242205"/>
    </source>
</evidence>
<dbReference type="InterPro" id="IPR055348">
    <property type="entry name" value="DctQ"/>
</dbReference>
<dbReference type="EMBL" id="CP025682">
    <property type="protein sequence ID" value="AUN93754.1"/>
    <property type="molecule type" value="Genomic_DNA"/>
</dbReference>
<evidence type="ECO:0000256" key="2">
    <source>
        <dbReference type="ARBA" id="ARBA00022448"/>
    </source>
</evidence>
<accession>A0A2I6S3B3</accession>
<dbReference type="GO" id="GO:0015740">
    <property type="term" value="P:C4-dicarboxylate transport"/>
    <property type="evidence" value="ECO:0007669"/>
    <property type="project" value="TreeGrafter"/>
</dbReference>
<comment type="subunit">
    <text evidence="9">The complex comprises the extracytoplasmic solute receptor protein and the two transmembrane proteins.</text>
</comment>
<keyword evidence="3" id="KW-1003">Cell membrane</keyword>
<evidence type="ECO:0000256" key="5">
    <source>
        <dbReference type="ARBA" id="ARBA00022692"/>
    </source>
</evidence>
<feature type="transmembrane region" description="Helical" evidence="9">
    <location>
        <begin position="7"/>
        <end position="33"/>
    </location>
</feature>
<feature type="domain" description="Tripartite ATP-independent periplasmic transporters DctQ component" evidence="11">
    <location>
        <begin position="23"/>
        <end position="153"/>
    </location>
</feature>
<keyword evidence="7 9" id="KW-0472">Membrane</keyword>
<keyword evidence="13" id="KW-1185">Reference proteome</keyword>